<protein>
    <submittedName>
        <fullName evidence="1">Uncharacterized protein</fullName>
    </submittedName>
</protein>
<dbReference type="EMBL" id="KQ965763">
    <property type="protein sequence ID" value="KXS15339.1"/>
    <property type="molecule type" value="Genomic_DNA"/>
</dbReference>
<gene>
    <name evidence="1" type="ORF">M427DRAFT_32538</name>
</gene>
<proteinExistence type="predicted"/>
<organism evidence="1 2">
    <name type="scientific">Gonapodya prolifera (strain JEL478)</name>
    <name type="common">Monoblepharis prolifera</name>
    <dbReference type="NCBI Taxonomy" id="1344416"/>
    <lineage>
        <taxon>Eukaryota</taxon>
        <taxon>Fungi</taxon>
        <taxon>Fungi incertae sedis</taxon>
        <taxon>Chytridiomycota</taxon>
        <taxon>Chytridiomycota incertae sedis</taxon>
        <taxon>Monoblepharidomycetes</taxon>
        <taxon>Monoblepharidales</taxon>
        <taxon>Gonapodyaceae</taxon>
        <taxon>Gonapodya</taxon>
    </lineage>
</organism>
<dbReference type="AlphaFoldDB" id="A0A139AF82"/>
<sequence>MPRAQPEPLEMNIEVSKSDEPVVIKNTNYGADPDLYVNHVVCKVQVHLVSLPDLDGAIVEGLPDTGANVECMSYDTYRCFVHGNPEYPCMMTDKRLKITIGNSSTMQPMGRVVMPVDINGFGHCTVTFNIIDGLPYDNAQIQYNQYSPPISLAAVRCTVRTTTETFTMITTKPLTLPPGLGTLAVVTPLEHRVHTKLEGEDICIVANPILTMQDNLSVPNSFCRVKDGVVAVGIENWLDRTVIVPKGTRIARCTRIDNTKYETFVLKAKPEDAEPVLEFDHWGILMTAIANPTLGTARNDIEGLNLTNTILTDKQIGHLQAFL</sequence>
<keyword evidence="2" id="KW-1185">Reference proteome</keyword>
<accession>A0A139AF82</accession>
<evidence type="ECO:0000313" key="2">
    <source>
        <dbReference type="Proteomes" id="UP000070544"/>
    </source>
</evidence>
<name>A0A139AF82_GONPJ</name>
<reference evidence="1 2" key="1">
    <citation type="journal article" date="2015" name="Genome Biol. Evol.">
        <title>Phylogenomic analyses indicate that early fungi evolved digesting cell walls of algal ancestors of land plants.</title>
        <authorList>
            <person name="Chang Y."/>
            <person name="Wang S."/>
            <person name="Sekimoto S."/>
            <person name="Aerts A.L."/>
            <person name="Choi C."/>
            <person name="Clum A."/>
            <person name="LaButti K.M."/>
            <person name="Lindquist E.A."/>
            <person name="Yee Ngan C."/>
            <person name="Ohm R.A."/>
            <person name="Salamov A.A."/>
            <person name="Grigoriev I.V."/>
            <person name="Spatafora J.W."/>
            <person name="Berbee M.L."/>
        </authorList>
    </citation>
    <scope>NUCLEOTIDE SEQUENCE [LARGE SCALE GENOMIC DNA]</scope>
    <source>
        <strain evidence="1 2">JEL478</strain>
    </source>
</reference>
<evidence type="ECO:0000313" key="1">
    <source>
        <dbReference type="EMBL" id="KXS15339.1"/>
    </source>
</evidence>
<dbReference type="Proteomes" id="UP000070544">
    <property type="component" value="Unassembled WGS sequence"/>
</dbReference>